<dbReference type="EMBL" id="CP059735">
    <property type="protein sequence ID" value="WDD98365.1"/>
    <property type="molecule type" value="Genomic_DNA"/>
</dbReference>
<evidence type="ECO:0000313" key="3">
    <source>
        <dbReference type="Proteomes" id="UP000032568"/>
    </source>
</evidence>
<dbReference type="Proteomes" id="UP000032568">
    <property type="component" value="Chromosome"/>
</dbReference>
<accession>A0AAF0C2Z5</accession>
<sequence length="84" mass="9172">MFIWNEKLNAVDLDGVLQLTHPDSGISWANEADALRWWQTSEFNPENTAKGSRKPSSMHGASEPEKGSSLTARLMAKVGLSKSG</sequence>
<gene>
    <name evidence="2" type="ORF">SG35_024355</name>
</gene>
<organism evidence="2 3">
    <name type="scientific">Thalassomonas actiniarum</name>
    <dbReference type="NCBI Taxonomy" id="485447"/>
    <lineage>
        <taxon>Bacteria</taxon>
        <taxon>Pseudomonadati</taxon>
        <taxon>Pseudomonadota</taxon>
        <taxon>Gammaproteobacteria</taxon>
        <taxon>Alteromonadales</taxon>
        <taxon>Colwelliaceae</taxon>
        <taxon>Thalassomonas</taxon>
    </lineage>
</organism>
<evidence type="ECO:0000256" key="1">
    <source>
        <dbReference type="SAM" id="MobiDB-lite"/>
    </source>
</evidence>
<proteinExistence type="predicted"/>
<protein>
    <submittedName>
        <fullName evidence="2">Uncharacterized protein</fullName>
    </submittedName>
</protein>
<reference evidence="2 3" key="2">
    <citation type="journal article" date="2022" name="Mar. Drugs">
        <title>Bioassay-Guided Fractionation Leads to the Detection of Cholic Acid Generated by the Rare Thalassomonas sp.</title>
        <authorList>
            <person name="Pheiffer F."/>
            <person name="Schneider Y.K."/>
            <person name="Hansen E.H."/>
            <person name="Andersen J.H."/>
            <person name="Isaksson J."/>
            <person name="Busche T."/>
            <person name="R C."/>
            <person name="Kalinowski J."/>
            <person name="Zyl L.V."/>
            <person name="Trindade M."/>
        </authorList>
    </citation>
    <scope>NUCLEOTIDE SEQUENCE [LARGE SCALE GENOMIC DNA]</scope>
    <source>
        <strain evidence="2 3">A5K-106</strain>
    </source>
</reference>
<name>A0AAF0C2Z5_9GAMM</name>
<dbReference type="RefSeq" id="WP_044836116.1">
    <property type="nucleotide sequence ID" value="NZ_CP059735.1"/>
</dbReference>
<feature type="region of interest" description="Disordered" evidence="1">
    <location>
        <begin position="43"/>
        <end position="73"/>
    </location>
</feature>
<dbReference type="AlphaFoldDB" id="A0AAF0C2Z5"/>
<reference evidence="2 3" key="1">
    <citation type="journal article" date="2015" name="Genome Announc.">
        <title>Draft Genome Sequences of Marine Isolates of Thalassomonas viridans and Thalassomonas actiniarum.</title>
        <authorList>
            <person name="Olonade I."/>
            <person name="van Zyl L.J."/>
            <person name="Trindade M."/>
        </authorList>
    </citation>
    <scope>NUCLEOTIDE SEQUENCE [LARGE SCALE GENOMIC DNA]</scope>
    <source>
        <strain evidence="2 3">A5K-106</strain>
    </source>
</reference>
<evidence type="ECO:0000313" key="2">
    <source>
        <dbReference type="EMBL" id="WDD98365.1"/>
    </source>
</evidence>
<keyword evidence="3" id="KW-1185">Reference proteome</keyword>
<dbReference type="KEGG" id="tact:SG35_024355"/>